<dbReference type="SUPFAM" id="SSF48452">
    <property type="entry name" value="TPR-like"/>
    <property type="match status" value="1"/>
</dbReference>
<evidence type="ECO:0000256" key="5">
    <source>
        <dbReference type="ARBA" id="ARBA00022786"/>
    </source>
</evidence>
<evidence type="ECO:0000256" key="4">
    <source>
        <dbReference type="ARBA" id="ARBA00022737"/>
    </source>
</evidence>
<dbReference type="Gene3D" id="1.25.40.10">
    <property type="entry name" value="Tetratricopeptide repeat domain"/>
    <property type="match status" value="1"/>
</dbReference>
<name>A0A2I0WWF6_9ASPA</name>
<keyword evidence="8" id="KW-1185">Reference proteome</keyword>
<evidence type="ECO:0000256" key="2">
    <source>
        <dbReference type="ARBA" id="ARBA00012483"/>
    </source>
</evidence>
<comment type="catalytic activity">
    <reaction evidence="1">
        <text>S-ubiquitinyl-[E2 ubiquitin-conjugating enzyme]-L-cysteine + [acceptor protein]-L-lysine = [E2 ubiquitin-conjugating enzyme]-L-cysteine + N(6)-ubiquitinyl-[acceptor protein]-L-lysine.</text>
        <dbReference type="EC" id="2.3.2.27"/>
    </reaction>
</comment>
<keyword evidence="4" id="KW-0677">Repeat</keyword>
<dbReference type="GO" id="GO:0061630">
    <property type="term" value="F:ubiquitin protein ligase activity"/>
    <property type="evidence" value="ECO:0007669"/>
    <property type="project" value="UniProtKB-EC"/>
</dbReference>
<dbReference type="GO" id="GO:0071218">
    <property type="term" value="P:cellular response to misfolded protein"/>
    <property type="evidence" value="ECO:0007669"/>
    <property type="project" value="TreeGrafter"/>
</dbReference>
<sequence>MDANGSTGVRFGCNGEDNPSLDRRKANACESDGAAPKSFLAQMNASGGTSKAELLRLHGNVAFKKERIGAAIDAYTEAITLCPDVAVYWTNRALCYYKRKDWNRVEEDCRSAIKLDGSSVKVSSPHLV</sequence>
<protein>
    <recommendedName>
        <fullName evidence="2">RING-type E3 ubiquitin transferase</fullName>
        <ecNumber evidence="2">2.3.2.27</ecNumber>
    </recommendedName>
</protein>
<organism evidence="7 8">
    <name type="scientific">Dendrobium catenatum</name>
    <dbReference type="NCBI Taxonomy" id="906689"/>
    <lineage>
        <taxon>Eukaryota</taxon>
        <taxon>Viridiplantae</taxon>
        <taxon>Streptophyta</taxon>
        <taxon>Embryophyta</taxon>
        <taxon>Tracheophyta</taxon>
        <taxon>Spermatophyta</taxon>
        <taxon>Magnoliopsida</taxon>
        <taxon>Liliopsida</taxon>
        <taxon>Asparagales</taxon>
        <taxon>Orchidaceae</taxon>
        <taxon>Epidendroideae</taxon>
        <taxon>Malaxideae</taxon>
        <taxon>Dendrobiinae</taxon>
        <taxon>Dendrobium</taxon>
    </lineage>
</organism>
<dbReference type="GO" id="GO:0000209">
    <property type="term" value="P:protein polyubiquitination"/>
    <property type="evidence" value="ECO:0007669"/>
    <property type="project" value="TreeGrafter"/>
</dbReference>
<dbReference type="GO" id="GO:0006515">
    <property type="term" value="P:protein quality control for misfolded or incompletely synthesized proteins"/>
    <property type="evidence" value="ECO:0007669"/>
    <property type="project" value="TreeGrafter"/>
</dbReference>
<dbReference type="STRING" id="906689.A0A2I0WWF6"/>
<evidence type="ECO:0000256" key="3">
    <source>
        <dbReference type="ARBA" id="ARBA00022679"/>
    </source>
</evidence>
<dbReference type="InterPro" id="IPR019734">
    <property type="entry name" value="TPR_rpt"/>
</dbReference>
<dbReference type="Proteomes" id="UP000233837">
    <property type="component" value="Unassembled WGS sequence"/>
</dbReference>
<dbReference type="EC" id="2.3.2.27" evidence="2"/>
<dbReference type="GO" id="GO:0005737">
    <property type="term" value="C:cytoplasm"/>
    <property type="evidence" value="ECO:0007669"/>
    <property type="project" value="TreeGrafter"/>
</dbReference>
<accession>A0A2I0WWF6</accession>
<dbReference type="PROSITE" id="PS50005">
    <property type="entry name" value="TPR"/>
    <property type="match status" value="1"/>
</dbReference>
<reference evidence="7 8" key="2">
    <citation type="journal article" date="2017" name="Nature">
        <title>The Apostasia genome and the evolution of orchids.</title>
        <authorList>
            <person name="Zhang G.Q."/>
            <person name="Liu K.W."/>
            <person name="Li Z."/>
            <person name="Lohaus R."/>
            <person name="Hsiao Y.Y."/>
            <person name="Niu S.C."/>
            <person name="Wang J.Y."/>
            <person name="Lin Y.C."/>
            <person name="Xu Q."/>
            <person name="Chen L.J."/>
            <person name="Yoshida K."/>
            <person name="Fujiwara S."/>
            <person name="Wang Z.W."/>
            <person name="Zhang Y.Q."/>
            <person name="Mitsuda N."/>
            <person name="Wang M."/>
            <person name="Liu G.H."/>
            <person name="Pecoraro L."/>
            <person name="Huang H.X."/>
            <person name="Xiao X.J."/>
            <person name="Lin M."/>
            <person name="Wu X.Y."/>
            <person name="Wu W.L."/>
            <person name="Chen Y.Y."/>
            <person name="Chang S.B."/>
            <person name="Sakamoto S."/>
            <person name="Ohme-Takagi M."/>
            <person name="Yagi M."/>
            <person name="Zeng S.J."/>
            <person name="Shen C.Y."/>
            <person name="Yeh C.M."/>
            <person name="Luo Y.B."/>
            <person name="Tsai W.C."/>
            <person name="Van de Peer Y."/>
            <person name="Liu Z.J."/>
        </authorList>
    </citation>
    <scope>NUCLEOTIDE SEQUENCE [LARGE SCALE GENOMIC DNA]</scope>
    <source>
        <tissue evidence="7">The whole plant</tissue>
    </source>
</reference>
<evidence type="ECO:0000313" key="7">
    <source>
        <dbReference type="EMBL" id="PKU79996.1"/>
    </source>
</evidence>
<keyword evidence="3" id="KW-0808">Transferase</keyword>
<dbReference type="PANTHER" id="PTHR46803:SF2">
    <property type="entry name" value="E3 UBIQUITIN-PROTEIN LIGASE CHIP"/>
    <property type="match status" value="1"/>
</dbReference>
<dbReference type="PANTHER" id="PTHR46803">
    <property type="entry name" value="E3 UBIQUITIN-PROTEIN LIGASE CHIP"/>
    <property type="match status" value="1"/>
</dbReference>
<proteinExistence type="predicted"/>
<reference evidence="7 8" key="1">
    <citation type="journal article" date="2016" name="Sci. Rep.">
        <title>The Dendrobium catenatum Lindl. genome sequence provides insights into polysaccharide synthase, floral development and adaptive evolution.</title>
        <authorList>
            <person name="Zhang G.Q."/>
            <person name="Xu Q."/>
            <person name="Bian C."/>
            <person name="Tsai W.C."/>
            <person name="Yeh C.M."/>
            <person name="Liu K.W."/>
            <person name="Yoshida K."/>
            <person name="Zhang L.S."/>
            <person name="Chang S.B."/>
            <person name="Chen F."/>
            <person name="Shi Y."/>
            <person name="Su Y.Y."/>
            <person name="Zhang Y.Q."/>
            <person name="Chen L.J."/>
            <person name="Yin Y."/>
            <person name="Lin M."/>
            <person name="Huang H."/>
            <person name="Deng H."/>
            <person name="Wang Z.W."/>
            <person name="Zhu S.L."/>
            <person name="Zhao X."/>
            <person name="Deng C."/>
            <person name="Niu S.C."/>
            <person name="Huang J."/>
            <person name="Wang M."/>
            <person name="Liu G.H."/>
            <person name="Yang H.J."/>
            <person name="Xiao X.J."/>
            <person name="Hsiao Y.Y."/>
            <person name="Wu W.L."/>
            <person name="Chen Y.Y."/>
            <person name="Mitsuda N."/>
            <person name="Ohme-Takagi M."/>
            <person name="Luo Y.B."/>
            <person name="Van de Peer Y."/>
            <person name="Liu Z.J."/>
        </authorList>
    </citation>
    <scope>NUCLEOTIDE SEQUENCE [LARGE SCALE GENOMIC DNA]</scope>
    <source>
        <tissue evidence="7">The whole plant</tissue>
    </source>
</reference>
<keyword evidence="5" id="KW-0833">Ubl conjugation pathway</keyword>
<dbReference type="AlphaFoldDB" id="A0A2I0WWF6"/>
<evidence type="ECO:0000313" key="8">
    <source>
        <dbReference type="Proteomes" id="UP000233837"/>
    </source>
</evidence>
<feature type="repeat" description="TPR" evidence="6">
    <location>
        <begin position="52"/>
        <end position="85"/>
    </location>
</feature>
<dbReference type="EMBL" id="KZ502395">
    <property type="protein sequence ID" value="PKU79996.1"/>
    <property type="molecule type" value="Genomic_DNA"/>
</dbReference>
<dbReference type="GO" id="GO:0051087">
    <property type="term" value="F:protein-folding chaperone binding"/>
    <property type="evidence" value="ECO:0007669"/>
    <property type="project" value="TreeGrafter"/>
</dbReference>
<keyword evidence="6" id="KW-0802">TPR repeat</keyword>
<evidence type="ECO:0000256" key="1">
    <source>
        <dbReference type="ARBA" id="ARBA00000900"/>
    </source>
</evidence>
<evidence type="ECO:0000256" key="6">
    <source>
        <dbReference type="PROSITE-ProRule" id="PRU00339"/>
    </source>
</evidence>
<gene>
    <name evidence="7" type="primary">CHIP</name>
    <name evidence="7" type="ORF">MA16_Dca014361</name>
</gene>
<dbReference type="GO" id="GO:0045862">
    <property type="term" value="P:positive regulation of proteolysis"/>
    <property type="evidence" value="ECO:0007669"/>
    <property type="project" value="TreeGrafter"/>
</dbReference>
<dbReference type="InterPro" id="IPR011990">
    <property type="entry name" value="TPR-like_helical_dom_sf"/>
</dbReference>
<dbReference type="SMART" id="SM00028">
    <property type="entry name" value="TPR"/>
    <property type="match status" value="2"/>
</dbReference>
<dbReference type="GO" id="GO:0043161">
    <property type="term" value="P:proteasome-mediated ubiquitin-dependent protein catabolic process"/>
    <property type="evidence" value="ECO:0007669"/>
    <property type="project" value="TreeGrafter"/>
</dbReference>